<sequence length="63" mass="7090">MAEPRFVIAQVHIRMVGSTDPPSTYIKVFEQDASLLDVVKWADSKADDSCYETADIDIRLESD</sequence>
<dbReference type="EMBL" id="MT144843">
    <property type="protein sequence ID" value="QJI00328.1"/>
    <property type="molecule type" value="Genomic_DNA"/>
</dbReference>
<name>A0A6M3XSS8_9ZZZZ</name>
<gene>
    <name evidence="1" type="ORF">TM448B01923_0016</name>
</gene>
<evidence type="ECO:0000313" key="1">
    <source>
        <dbReference type="EMBL" id="QJI00328.1"/>
    </source>
</evidence>
<protein>
    <submittedName>
        <fullName evidence="1">Uncharacterized protein</fullName>
    </submittedName>
</protein>
<accession>A0A6M3XSS8</accession>
<proteinExistence type="predicted"/>
<organism evidence="1">
    <name type="scientific">viral metagenome</name>
    <dbReference type="NCBI Taxonomy" id="1070528"/>
    <lineage>
        <taxon>unclassified sequences</taxon>
        <taxon>metagenomes</taxon>
        <taxon>organismal metagenomes</taxon>
    </lineage>
</organism>
<dbReference type="AlphaFoldDB" id="A0A6M3XSS8"/>
<reference evidence="1" key="1">
    <citation type="submission" date="2020-03" db="EMBL/GenBank/DDBJ databases">
        <title>The deep terrestrial virosphere.</title>
        <authorList>
            <person name="Holmfeldt K."/>
            <person name="Nilsson E."/>
            <person name="Simone D."/>
            <person name="Lopez-Fernandez M."/>
            <person name="Wu X."/>
            <person name="de Brujin I."/>
            <person name="Lundin D."/>
            <person name="Andersson A."/>
            <person name="Bertilsson S."/>
            <person name="Dopson M."/>
        </authorList>
    </citation>
    <scope>NUCLEOTIDE SEQUENCE</scope>
    <source>
        <strain evidence="1">TM448B01923</strain>
    </source>
</reference>